<evidence type="ECO:0000313" key="6">
    <source>
        <dbReference type="Proteomes" id="UP000001064"/>
    </source>
</evidence>
<dbReference type="InterPro" id="IPR019775">
    <property type="entry name" value="WD40_repeat_CS"/>
</dbReference>
<dbReference type="OrthoDB" id="6262491at2759"/>
<protein>
    <recommendedName>
        <fullName evidence="7">Transcriptional repressor Tup1 N-terminal domain-containing protein</fullName>
    </recommendedName>
</protein>
<dbReference type="InterPro" id="IPR020472">
    <property type="entry name" value="WD40_PAC1"/>
</dbReference>
<sequence length="512" mass="57393">MSSTSNETNYKMMMESLQKEVKSLKNKLDTYERENKDLKKSIYDLTARYDMVSHQLGKGTQKPFNIDAVLAPPSTPESNSVTGFISDSLQIQSPPPTLVSDLSEHDRLMGLSSQPRSGSSKKMDERHFFYKFTLKGHSASVYTIDFSPCGKMLASGSFDKSVKIWDVFNQREITTFSDHTVNVSVLQWNNNSTEIISGSYDKTVKIWDLNGNRLSSSYNTSGFILDVKFSPIDNNIFYVGNTQNHIIAFDKRAPNAITVLENDSLINSLYIFKDGQHVLTGDSFGKLKVWDSRKGKKITFPESFHYDGGVDGLAGSHKQSATNSLVDTYEIAPENRPISGITMSKGSEDDDGRFLAVNSYDNVIRVYDRSKASIVSHNPYLLSSMTLQHSLTGHKNKNWPIKSSIYVGKDFNHLSNTTVKRSEDLSKDDDEDEDIQPDINQSVLLATGSADYSAYIFDIGLSKQSGKVIQKLEGHTDRVYSVKFHPSEPILASCSADNTIRFWTPKKKIFNN</sequence>
<evidence type="ECO:0008006" key="7">
    <source>
        <dbReference type="Google" id="ProtNLM"/>
    </source>
</evidence>
<evidence type="ECO:0000256" key="3">
    <source>
        <dbReference type="PROSITE-ProRule" id="PRU00221"/>
    </source>
</evidence>
<dbReference type="eggNOG" id="KOG0266">
    <property type="taxonomic scope" value="Eukaryota"/>
</dbReference>
<feature type="repeat" description="WD" evidence="3">
    <location>
        <begin position="134"/>
        <end position="175"/>
    </location>
</feature>
<gene>
    <name evidence="5" type="ORF">DICPUDRAFT_81697</name>
</gene>
<evidence type="ECO:0000256" key="1">
    <source>
        <dbReference type="ARBA" id="ARBA00022574"/>
    </source>
</evidence>
<dbReference type="InParanoid" id="F0ZUB1"/>
<dbReference type="Proteomes" id="UP000001064">
    <property type="component" value="Unassembled WGS sequence"/>
</dbReference>
<keyword evidence="6" id="KW-1185">Reference proteome</keyword>
<dbReference type="Pfam" id="PF00400">
    <property type="entry name" value="WD40"/>
    <property type="match status" value="3"/>
</dbReference>
<dbReference type="STRING" id="5786.F0ZUB1"/>
<evidence type="ECO:0000256" key="4">
    <source>
        <dbReference type="SAM" id="Coils"/>
    </source>
</evidence>
<dbReference type="EMBL" id="GL871191">
    <property type="protein sequence ID" value="EGC32468.1"/>
    <property type="molecule type" value="Genomic_DNA"/>
</dbReference>
<feature type="repeat" description="WD" evidence="3">
    <location>
        <begin position="472"/>
        <end position="503"/>
    </location>
</feature>
<dbReference type="PANTHER" id="PTHR19848:SF8">
    <property type="entry name" value="F-BOX AND WD REPEAT DOMAIN CONTAINING 7"/>
    <property type="match status" value="1"/>
</dbReference>
<dbReference type="OMA" id="VQEHDYR"/>
<dbReference type="Gene3D" id="2.130.10.10">
    <property type="entry name" value="YVTN repeat-like/Quinoprotein amine dehydrogenase"/>
    <property type="match status" value="2"/>
</dbReference>
<dbReference type="CDD" id="cd00200">
    <property type="entry name" value="WD40"/>
    <property type="match status" value="1"/>
</dbReference>
<feature type="repeat" description="WD" evidence="3">
    <location>
        <begin position="176"/>
        <end position="217"/>
    </location>
</feature>
<dbReference type="InterPro" id="IPR015943">
    <property type="entry name" value="WD40/YVTN_repeat-like_dom_sf"/>
</dbReference>
<dbReference type="KEGG" id="dpp:DICPUDRAFT_81697"/>
<dbReference type="VEuPathDB" id="AmoebaDB:DICPUDRAFT_81697"/>
<reference evidence="6" key="1">
    <citation type="journal article" date="2011" name="Genome Biol.">
        <title>Comparative genomics of the social amoebae Dictyostelium discoideum and Dictyostelium purpureum.</title>
        <authorList>
            <consortium name="US DOE Joint Genome Institute (JGI-PGF)"/>
            <person name="Sucgang R."/>
            <person name="Kuo A."/>
            <person name="Tian X."/>
            <person name="Salerno W."/>
            <person name="Parikh A."/>
            <person name="Feasley C.L."/>
            <person name="Dalin E."/>
            <person name="Tu H."/>
            <person name="Huang E."/>
            <person name="Barry K."/>
            <person name="Lindquist E."/>
            <person name="Shapiro H."/>
            <person name="Bruce D."/>
            <person name="Schmutz J."/>
            <person name="Salamov A."/>
            <person name="Fey P."/>
            <person name="Gaudet P."/>
            <person name="Anjard C."/>
            <person name="Babu M.M."/>
            <person name="Basu S."/>
            <person name="Bushmanova Y."/>
            <person name="van der Wel H."/>
            <person name="Katoh-Kurasawa M."/>
            <person name="Dinh C."/>
            <person name="Coutinho P.M."/>
            <person name="Saito T."/>
            <person name="Elias M."/>
            <person name="Schaap P."/>
            <person name="Kay R.R."/>
            <person name="Henrissat B."/>
            <person name="Eichinger L."/>
            <person name="Rivero F."/>
            <person name="Putnam N.H."/>
            <person name="West C.M."/>
            <person name="Loomis W.F."/>
            <person name="Chisholm R.L."/>
            <person name="Shaulsky G."/>
            <person name="Strassmann J.E."/>
            <person name="Queller D.C."/>
            <person name="Kuspa A."/>
            <person name="Grigoriev I.V."/>
        </authorList>
    </citation>
    <scope>NUCLEOTIDE SEQUENCE [LARGE SCALE GENOMIC DNA]</scope>
    <source>
        <strain evidence="6">QSDP1</strain>
    </source>
</reference>
<dbReference type="InterPro" id="IPR036322">
    <property type="entry name" value="WD40_repeat_dom_sf"/>
</dbReference>
<organism evidence="5 6">
    <name type="scientific">Dictyostelium purpureum</name>
    <name type="common">Slime mold</name>
    <dbReference type="NCBI Taxonomy" id="5786"/>
    <lineage>
        <taxon>Eukaryota</taxon>
        <taxon>Amoebozoa</taxon>
        <taxon>Evosea</taxon>
        <taxon>Eumycetozoa</taxon>
        <taxon>Dictyostelia</taxon>
        <taxon>Dictyosteliales</taxon>
        <taxon>Dictyosteliaceae</taxon>
        <taxon>Dictyostelium</taxon>
    </lineage>
</organism>
<keyword evidence="4" id="KW-0175">Coiled coil</keyword>
<keyword evidence="1 3" id="KW-0853">WD repeat</keyword>
<dbReference type="PROSITE" id="PS50294">
    <property type="entry name" value="WD_REPEATS_REGION"/>
    <property type="match status" value="3"/>
</dbReference>
<proteinExistence type="predicted"/>
<dbReference type="PANTHER" id="PTHR19848">
    <property type="entry name" value="WD40 REPEAT PROTEIN"/>
    <property type="match status" value="1"/>
</dbReference>
<name>F0ZUB1_DICPU</name>
<evidence type="ECO:0000313" key="5">
    <source>
        <dbReference type="EMBL" id="EGC32468.1"/>
    </source>
</evidence>
<dbReference type="RefSeq" id="XP_003291002.1">
    <property type="nucleotide sequence ID" value="XM_003290954.1"/>
</dbReference>
<dbReference type="GeneID" id="10508854"/>
<keyword evidence="2" id="KW-0677">Repeat</keyword>
<dbReference type="PROSITE" id="PS00678">
    <property type="entry name" value="WD_REPEATS_1"/>
    <property type="match status" value="2"/>
</dbReference>
<dbReference type="SUPFAM" id="SSF50978">
    <property type="entry name" value="WD40 repeat-like"/>
    <property type="match status" value="1"/>
</dbReference>
<dbReference type="SMART" id="SM00320">
    <property type="entry name" value="WD40"/>
    <property type="match status" value="7"/>
</dbReference>
<dbReference type="InterPro" id="IPR001680">
    <property type="entry name" value="WD40_rpt"/>
</dbReference>
<feature type="coiled-coil region" evidence="4">
    <location>
        <begin position="7"/>
        <end position="48"/>
    </location>
</feature>
<dbReference type="PRINTS" id="PR00320">
    <property type="entry name" value="GPROTEINBRPT"/>
</dbReference>
<accession>F0ZUB1</accession>
<dbReference type="AlphaFoldDB" id="F0ZUB1"/>
<evidence type="ECO:0000256" key="2">
    <source>
        <dbReference type="ARBA" id="ARBA00022737"/>
    </source>
</evidence>
<dbReference type="PROSITE" id="PS50082">
    <property type="entry name" value="WD_REPEATS_2"/>
    <property type="match status" value="3"/>
</dbReference>